<organism evidence="1 2">
    <name type="scientific">Enterobacteria phage SEGD1</name>
    <dbReference type="NCBI Taxonomy" id="1805456"/>
    <lineage>
        <taxon>Viruses</taxon>
        <taxon>Duplodnaviria</taxon>
        <taxon>Heunggongvirae</taxon>
        <taxon>Uroviricota</taxon>
        <taxon>Caudoviricetes</taxon>
        <taxon>Chimalliviridae</taxon>
        <taxon>Seoulvirus</taxon>
        <taxon>Seoulvirus SPN3US</taxon>
    </lineage>
</organism>
<evidence type="ECO:0000313" key="2">
    <source>
        <dbReference type="Proteomes" id="UP000223976"/>
    </source>
</evidence>
<gene>
    <name evidence="1" type="ORF">SEGD1_064</name>
</gene>
<sequence length="179" mass="20765">MSEKKRSAAFMLFKAWVFFRVPEYATITTYASQEHGLFLPEDPKKRQALLLNMKPIYLHPSEAAEYLATGGALDVHDPHDGIKVYGWIMEHLADWLNYLENPTLIYREVPIEGLRQFNVLASKLFPVANRYGYFKKPTATMADCVQSLFGQVRLESKLHRFNDTIMKRIEYAYRARGGR</sequence>
<proteinExistence type="predicted"/>
<accession>A0A142IIC5</accession>
<name>A0A142IIC5_9CAUD</name>
<protein>
    <submittedName>
        <fullName evidence="1">Uncharacterized protein</fullName>
    </submittedName>
</protein>
<evidence type="ECO:0000313" key="1">
    <source>
        <dbReference type="EMBL" id="AMR59713.1"/>
    </source>
</evidence>
<reference evidence="1 2" key="1">
    <citation type="submission" date="2016-02" db="EMBL/GenBank/DDBJ databases">
        <title>Complete genome sequence of a polyvalent bacteriophage, SEGD1, simultaneously inhibiting both Salmonella enterica and Escherichia coli O157:H7.</title>
        <authorList>
            <person name="Fan J."/>
            <person name="Ma J."/>
        </authorList>
    </citation>
    <scope>NUCLEOTIDE SEQUENCE [LARGE SCALE GENOMIC DNA]</scope>
</reference>
<dbReference type="Proteomes" id="UP000223976">
    <property type="component" value="Segment"/>
</dbReference>
<dbReference type="EMBL" id="KU726251">
    <property type="protein sequence ID" value="AMR59713.1"/>
    <property type="molecule type" value="Genomic_DNA"/>
</dbReference>